<proteinExistence type="predicted"/>
<evidence type="ECO:0000313" key="3">
    <source>
        <dbReference type="EMBL" id="RVU47585.1"/>
    </source>
</evidence>
<dbReference type="Proteomes" id="UP000285575">
    <property type="component" value="Unassembled WGS sequence"/>
</dbReference>
<evidence type="ECO:0008006" key="5">
    <source>
        <dbReference type="Google" id="ProtNLM"/>
    </source>
</evidence>
<protein>
    <recommendedName>
        <fullName evidence="5">PEP-CTERM sorting domain-containing protein</fullName>
    </recommendedName>
</protein>
<keyword evidence="1" id="KW-0812">Transmembrane</keyword>
<feature type="signal peptide" evidence="2">
    <location>
        <begin position="1"/>
        <end position="23"/>
    </location>
</feature>
<feature type="transmembrane region" description="Helical" evidence="1">
    <location>
        <begin position="213"/>
        <end position="232"/>
    </location>
</feature>
<accession>A0A437RLY9</accession>
<reference evidence="3 4" key="1">
    <citation type="submission" date="2019-01" db="EMBL/GenBank/DDBJ databases">
        <authorList>
            <person name="Chen W.-M."/>
        </authorList>
    </citation>
    <scope>NUCLEOTIDE SEQUENCE [LARGE SCALE GENOMIC DNA]</scope>
    <source>
        <strain evidence="3 4">KYPY4</strain>
    </source>
</reference>
<name>A0A437RLY9_9BURK</name>
<keyword evidence="2" id="KW-0732">Signal</keyword>
<evidence type="ECO:0000256" key="1">
    <source>
        <dbReference type="SAM" id="Phobius"/>
    </source>
</evidence>
<comment type="caution">
    <text evidence="3">The sequence shown here is derived from an EMBL/GenBank/DDBJ whole genome shotgun (WGS) entry which is preliminary data.</text>
</comment>
<keyword evidence="4" id="KW-1185">Reference proteome</keyword>
<keyword evidence="1" id="KW-1133">Transmembrane helix</keyword>
<feature type="chain" id="PRO_5019352794" description="PEP-CTERM sorting domain-containing protein" evidence="2">
    <location>
        <begin position="24"/>
        <end position="240"/>
    </location>
</feature>
<dbReference type="EMBL" id="SACR01000002">
    <property type="protein sequence ID" value="RVU47585.1"/>
    <property type="molecule type" value="Genomic_DNA"/>
</dbReference>
<sequence length="240" mass="24017">MIRNISKGFFSLALACIGWAASAAPIAISGYNVLNATVSGTGGWTHTYTGTITPTGTPGYANYTGGTGTMADGVIGATISDTQLFCQVSTSTCSGTSNIGPTITLFLGGTFNVSSLSIYGGSFSGNSIPGAITGMDVTIGGTTVTVASTQFGMAGGSGQLVNDLLNLVGTGLENIATSSVVLSRITFLEQGVTTRGRFSITEITLDGAAVNVVPVPGTLALAGVALALAGVCRRRAARRV</sequence>
<evidence type="ECO:0000313" key="4">
    <source>
        <dbReference type="Proteomes" id="UP000285575"/>
    </source>
</evidence>
<dbReference type="AlphaFoldDB" id="A0A437RLY9"/>
<dbReference type="OrthoDB" id="290386at2"/>
<organism evidence="3 4">
    <name type="scientific">Rubrivivax rivuli</name>
    <dbReference type="NCBI Taxonomy" id="1862385"/>
    <lineage>
        <taxon>Bacteria</taxon>
        <taxon>Pseudomonadati</taxon>
        <taxon>Pseudomonadota</taxon>
        <taxon>Betaproteobacteria</taxon>
        <taxon>Burkholderiales</taxon>
        <taxon>Sphaerotilaceae</taxon>
        <taxon>Rubrivivax</taxon>
    </lineage>
</organism>
<dbReference type="RefSeq" id="WP_128228046.1">
    <property type="nucleotide sequence ID" value="NZ_SACR01000002.1"/>
</dbReference>
<keyword evidence="1" id="KW-0472">Membrane</keyword>
<gene>
    <name evidence="3" type="ORF">EOE66_07575</name>
</gene>
<evidence type="ECO:0000256" key="2">
    <source>
        <dbReference type="SAM" id="SignalP"/>
    </source>
</evidence>